<keyword evidence="3" id="KW-0808">Transferase</keyword>
<dbReference type="Proteomes" id="UP000253490">
    <property type="component" value="Unassembled WGS sequence"/>
</dbReference>
<dbReference type="InterPro" id="IPR013216">
    <property type="entry name" value="Methyltransf_11"/>
</dbReference>
<evidence type="ECO:0000256" key="4">
    <source>
        <dbReference type="ARBA" id="ARBA00025707"/>
    </source>
</evidence>
<dbReference type="Gene3D" id="3.40.50.150">
    <property type="entry name" value="Vaccinia Virus protein VP39"/>
    <property type="match status" value="1"/>
</dbReference>
<accession>A0A366I908</accession>
<dbReference type="AlphaFoldDB" id="A0A366I908"/>
<evidence type="ECO:0000313" key="6">
    <source>
        <dbReference type="EMBL" id="RBP66015.1"/>
    </source>
</evidence>
<comment type="pathway">
    <text evidence="1">Lipid metabolism.</text>
</comment>
<evidence type="ECO:0000313" key="7">
    <source>
        <dbReference type="Proteomes" id="UP000253490"/>
    </source>
</evidence>
<dbReference type="PANTHER" id="PTHR44307:SF2">
    <property type="entry name" value="PHOSPHOETHANOLAMINE METHYLTRANSFERASE ISOFORM X1"/>
    <property type="match status" value="1"/>
</dbReference>
<evidence type="ECO:0000256" key="3">
    <source>
        <dbReference type="ARBA" id="ARBA00022679"/>
    </source>
</evidence>
<dbReference type="RefSeq" id="WP_113920342.1">
    <property type="nucleotide sequence ID" value="NZ_QNRX01000006.1"/>
</dbReference>
<dbReference type="OrthoDB" id="9772751at2"/>
<keyword evidence="7" id="KW-1185">Reference proteome</keyword>
<dbReference type="PANTHER" id="PTHR44307">
    <property type="entry name" value="PHOSPHOETHANOLAMINE METHYLTRANSFERASE"/>
    <property type="match status" value="1"/>
</dbReference>
<dbReference type="GO" id="GO:0032259">
    <property type="term" value="P:methylation"/>
    <property type="evidence" value="ECO:0007669"/>
    <property type="project" value="UniProtKB-KW"/>
</dbReference>
<proteinExistence type="predicted"/>
<reference evidence="6 7" key="1">
    <citation type="submission" date="2018-06" db="EMBL/GenBank/DDBJ databases">
        <title>Genomic Encyclopedia of Type Strains, Phase IV (KMG-IV): sequencing the most valuable type-strain genomes for metagenomic binning, comparative biology and taxonomic classification.</title>
        <authorList>
            <person name="Goeker M."/>
        </authorList>
    </citation>
    <scope>NUCLEOTIDE SEQUENCE [LARGE SCALE GENOMIC DNA]</scope>
    <source>
        <strain evidence="6 7">DSM 22112</strain>
    </source>
</reference>
<comment type="pathway">
    <text evidence="4">Phospholipid metabolism.</text>
</comment>
<organism evidence="6 7">
    <name type="scientific">Alkalibaculum bacchi</name>
    <dbReference type="NCBI Taxonomy" id="645887"/>
    <lineage>
        <taxon>Bacteria</taxon>
        <taxon>Bacillati</taxon>
        <taxon>Bacillota</taxon>
        <taxon>Clostridia</taxon>
        <taxon>Eubacteriales</taxon>
        <taxon>Eubacteriaceae</taxon>
        <taxon>Alkalibaculum</taxon>
    </lineage>
</organism>
<dbReference type="EMBL" id="QNRX01000006">
    <property type="protein sequence ID" value="RBP66015.1"/>
    <property type="molecule type" value="Genomic_DNA"/>
</dbReference>
<keyword evidence="2 6" id="KW-0489">Methyltransferase</keyword>
<dbReference type="GO" id="GO:0008757">
    <property type="term" value="F:S-adenosylmethionine-dependent methyltransferase activity"/>
    <property type="evidence" value="ECO:0007669"/>
    <property type="project" value="InterPro"/>
</dbReference>
<dbReference type="InterPro" id="IPR029063">
    <property type="entry name" value="SAM-dependent_MTases_sf"/>
</dbReference>
<evidence type="ECO:0000256" key="1">
    <source>
        <dbReference type="ARBA" id="ARBA00005189"/>
    </source>
</evidence>
<keyword evidence="6" id="KW-0830">Ubiquinone</keyword>
<dbReference type="SUPFAM" id="SSF53335">
    <property type="entry name" value="S-adenosyl-L-methionine-dependent methyltransferases"/>
    <property type="match status" value="1"/>
</dbReference>
<evidence type="ECO:0000256" key="2">
    <source>
        <dbReference type="ARBA" id="ARBA00022603"/>
    </source>
</evidence>
<gene>
    <name evidence="6" type="ORF">DES36_106127</name>
</gene>
<dbReference type="Pfam" id="PF08241">
    <property type="entry name" value="Methyltransf_11"/>
    <property type="match status" value="1"/>
</dbReference>
<evidence type="ECO:0000259" key="5">
    <source>
        <dbReference type="Pfam" id="PF08241"/>
    </source>
</evidence>
<protein>
    <submittedName>
        <fullName evidence="6">Ubiquinone/menaquinone biosynthesis C-methylase UbiE</fullName>
    </submittedName>
</protein>
<feature type="domain" description="Methyltransferase type 11" evidence="5">
    <location>
        <begin position="44"/>
        <end position="135"/>
    </location>
</feature>
<name>A0A366I908_9FIRM</name>
<dbReference type="CDD" id="cd02440">
    <property type="entry name" value="AdoMet_MTases"/>
    <property type="match status" value="1"/>
</dbReference>
<sequence length="242" mass="27589">MSAQNLYECPLMQSTLGDTLRPGGFEITKRAIEYCAFKNKDMLLDLGCGKGATIKYLKDNYNIAAKGLDISLELVEEARRNTDSEIVIASGEDIPFENDSFGGVFAECTLSLMNNLRNSIDEVYRVLSPRGYFVISDLYINNTDYLDELQSYSMNTCLKRPHDIAKLKSILKSKGFNILLEEKYDKYIKQLVFKIIFQHDSMRNFWKGSQGGSFDGSRFQSILSKSKLGYFLMIARKEVYDV</sequence>
<dbReference type="NCBIfam" id="NF045667">
    <property type="entry name" value="MTase_DVU1556"/>
    <property type="match status" value="1"/>
</dbReference>
<comment type="caution">
    <text evidence="6">The sequence shown here is derived from an EMBL/GenBank/DDBJ whole genome shotgun (WGS) entry which is preliminary data.</text>
</comment>